<dbReference type="CDD" id="cd23837">
    <property type="entry name" value="UBCc_UBE2O"/>
    <property type="match status" value="1"/>
</dbReference>
<keyword evidence="9" id="KW-1185">Reference proteome</keyword>
<dbReference type="Pfam" id="PF23043">
    <property type="entry name" value="SH3-B_UBE2O"/>
    <property type="match status" value="1"/>
</dbReference>
<evidence type="ECO:0000313" key="9">
    <source>
        <dbReference type="Proteomes" id="UP000241394"/>
    </source>
</evidence>
<evidence type="ECO:0000256" key="6">
    <source>
        <dbReference type="SAM" id="MobiDB-lite"/>
    </source>
</evidence>
<evidence type="ECO:0000256" key="4">
    <source>
        <dbReference type="ARBA" id="ARBA00022786"/>
    </source>
</evidence>
<keyword evidence="2" id="KW-0808">Transferase</keyword>
<dbReference type="Proteomes" id="UP000241394">
    <property type="component" value="Chromosome LG15"/>
</dbReference>
<dbReference type="PROSITE" id="PS50127">
    <property type="entry name" value="UBC_2"/>
    <property type="match status" value="1"/>
</dbReference>
<dbReference type="Gene3D" id="3.10.110.10">
    <property type="entry name" value="Ubiquitin Conjugating Enzyme"/>
    <property type="match status" value="1"/>
</dbReference>
<comment type="caution">
    <text evidence="8">The sequence shown here is derived from an EMBL/GenBank/DDBJ whole genome shotgun (WGS) entry which is preliminary data.</text>
</comment>
<dbReference type="InterPro" id="IPR057733">
    <property type="entry name" value="UBE2O-like_SH3-B"/>
</dbReference>
<reference evidence="9" key="2">
    <citation type="journal article" date="2018" name="BMC Genomics">
        <title>A manually annotated Actinidia chinensis var. chinensis (kiwifruit) genome highlights the challenges associated with draft genomes and gene prediction in plants.</title>
        <authorList>
            <person name="Pilkington S.M."/>
            <person name="Crowhurst R."/>
            <person name="Hilario E."/>
            <person name="Nardozza S."/>
            <person name="Fraser L."/>
            <person name="Peng Y."/>
            <person name="Gunaseelan K."/>
            <person name="Simpson R."/>
            <person name="Tahir J."/>
            <person name="Deroles S.C."/>
            <person name="Templeton K."/>
            <person name="Luo Z."/>
            <person name="Davy M."/>
            <person name="Cheng C."/>
            <person name="McNeilage M."/>
            <person name="Scaglione D."/>
            <person name="Liu Y."/>
            <person name="Zhang Q."/>
            <person name="Datson P."/>
            <person name="De Silva N."/>
            <person name="Gardiner S.E."/>
            <person name="Bassett H."/>
            <person name="Chagne D."/>
            <person name="McCallum J."/>
            <person name="Dzierzon H."/>
            <person name="Deng C."/>
            <person name="Wang Y.Y."/>
            <person name="Barron L."/>
            <person name="Manako K."/>
            <person name="Bowen J."/>
            <person name="Foster T.M."/>
            <person name="Erridge Z.A."/>
            <person name="Tiffin H."/>
            <person name="Waite C.N."/>
            <person name="Davies K.M."/>
            <person name="Grierson E.P."/>
            <person name="Laing W.A."/>
            <person name="Kirk R."/>
            <person name="Chen X."/>
            <person name="Wood M."/>
            <person name="Montefiori M."/>
            <person name="Brummell D.A."/>
            <person name="Schwinn K.E."/>
            <person name="Catanach A."/>
            <person name="Fullerton C."/>
            <person name="Li D."/>
            <person name="Meiyalaghan S."/>
            <person name="Nieuwenhuizen N."/>
            <person name="Read N."/>
            <person name="Prakash R."/>
            <person name="Hunter D."/>
            <person name="Zhang H."/>
            <person name="McKenzie M."/>
            <person name="Knabel M."/>
            <person name="Harris A."/>
            <person name="Allan A.C."/>
            <person name="Gleave A."/>
            <person name="Chen A."/>
            <person name="Janssen B.J."/>
            <person name="Plunkett B."/>
            <person name="Ampomah-Dwamena C."/>
            <person name="Voogd C."/>
            <person name="Leif D."/>
            <person name="Lafferty D."/>
            <person name="Souleyre E.J.F."/>
            <person name="Varkonyi-Gasic E."/>
            <person name="Gambi F."/>
            <person name="Hanley J."/>
            <person name="Yao J.L."/>
            <person name="Cheung J."/>
            <person name="David K.M."/>
            <person name="Warren B."/>
            <person name="Marsh K."/>
            <person name="Snowden K.C."/>
            <person name="Lin-Wang K."/>
            <person name="Brian L."/>
            <person name="Martinez-Sanchez M."/>
            <person name="Wang M."/>
            <person name="Ileperuma N."/>
            <person name="Macnee N."/>
            <person name="Campin R."/>
            <person name="McAtee P."/>
            <person name="Drummond R.S.M."/>
            <person name="Espley R.V."/>
            <person name="Ireland H.S."/>
            <person name="Wu R."/>
            <person name="Atkinson R.G."/>
            <person name="Karunairetnam S."/>
            <person name="Bulley S."/>
            <person name="Chunkath S."/>
            <person name="Hanley Z."/>
            <person name="Storey R."/>
            <person name="Thrimawithana A.H."/>
            <person name="Thomson S."/>
            <person name="David C."/>
            <person name="Testolin R."/>
            <person name="Huang H."/>
            <person name="Hellens R.P."/>
            <person name="Schaffer R.J."/>
        </authorList>
    </citation>
    <scope>NUCLEOTIDE SEQUENCE [LARGE SCALE GENOMIC DNA]</scope>
    <source>
        <strain evidence="9">cv. Red5</strain>
    </source>
</reference>
<dbReference type="SUPFAM" id="SSF54495">
    <property type="entry name" value="UBC-like"/>
    <property type="match status" value="1"/>
</dbReference>
<dbReference type="InterPro" id="IPR057734">
    <property type="entry name" value="UBE2O-like_SH3-C"/>
</dbReference>
<dbReference type="Pfam" id="PF23046">
    <property type="entry name" value="tSH3-B_UBE2O"/>
    <property type="match status" value="1"/>
</dbReference>
<evidence type="ECO:0000256" key="2">
    <source>
        <dbReference type="ARBA" id="ARBA00022679"/>
    </source>
</evidence>
<dbReference type="Gramene" id="PSS10235">
    <property type="protein sequence ID" value="PSS10235"/>
    <property type="gene ID" value="CEY00_Acc17329"/>
</dbReference>
<dbReference type="Pfam" id="PF23044">
    <property type="entry name" value="SH3-C_UBE2O"/>
    <property type="match status" value="1"/>
</dbReference>
<dbReference type="STRING" id="1590841.A0A2R6QLI1"/>
<feature type="compositionally biased region" description="Basic and acidic residues" evidence="6">
    <location>
        <begin position="610"/>
        <end position="627"/>
    </location>
</feature>
<evidence type="ECO:0000259" key="7">
    <source>
        <dbReference type="PROSITE" id="PS50127"/>
    </source>
</evidence>
<evidence type="ECO:0000313" key="8">
    <source>
        <dbReference type="EMBL" id="PSS10235.1"/>
    </source>
</evidence>
<proteinExistence type="predicted"/>
<dbReference type="InterPro" id="IPR016135">
    <property type="entry name" value="UBQ-conjugating_enzyme/RWD"/>
</dbReference>
<feature type="domain" description="UBC core" evidence="7">
    <location>
        <begin position="670"/>
        <end position="830"/>
    </location>
</feature>
<evidence type="ECO:0000256" key="1">
    <source>
        <dbReference type="ARBA" id="ARBA00012486"/>
    </source>
</evidence>
<feature type="region of interest" description="Disordered" evidence="6">
    <location>
        <begin position="609"/>
        <end position="631"/>
    </location>
</feature>
<dbReference type="GO" id="GO:0005524">
    <property type="term" value="F:ATP binding"/>
    <property type="evidence" value="ECO:0007669"/>
    <property type="project" value="UniProtKB-KW"/>
</dbReference>
<dbReference type="EC" id="2.3.2.23" evidence="1"/>
<dbReference type="GO" id="GO:0061631">
    <property type="term" value="F:ubiquitin conjugating enzyme activity"/>
    <property type="evidence" value="ECO:0007669"/>
    <property type="project" value="UniProtKB-EC"/>
</dbReference>
<dbReference type="PANTHER" id="PTHR46116">
    <property type="entry name" value="(E3-INDEPENDENT) E2 UBIQUITIN-CONJUGATING ENZYME"/>
    <property type="match status" value="1"/>
</dbReference>
<reference evidence="8 9" key="1">
    <citation type="submission" date="2017-07" db="EMBL/GenBank/DDBJ databases">
        <title>An improved, manually edited Actinidia chinensis var. chinensis (kiwifruit) genome highlights the challenges associated with draft genomes and gene prediction in plants.</title>
        <authorList>
            <person name="Pilkington S."/>
            <person name="Crowhurst R."/>
            <person name="Hilario E."/>
            <person name="Nardozza S."/>
            <person name="Fraser L."/>
            <person name="Peng Y."/>
            <person name="Gunaseelan K."/>
            <person name="Simpson R."/>
            <person name="Tahir J."/>
            <person name="Deroles S."/>
            <person name="Templeton K."/>
            <person name="Luo Z."/>
            <person name="Davy M."/>
            <person name="Cheng C."/>
            <person name="Mcneilage M."/>
            <person name="Scaglione D."/>
            <person name="Liu Y."/>
            <person name="Zhang Q."/>
            <person name="Datson P."/>
            <person name="De Silva N."/>
            <person name="Gardiner S."/>
            <person name="Bassett H."/>
            <person name="Chagne D."/>
            <person name="Mccallum J."/>
            <person name="Dzierzon H."/>
            <person name="Deng C."/>
            <person name="Wang Y.-Y."/>
            <person name="Barron N."/>
            <person name="Manako K."/>
            <person name="Bowen J."/>
            <person name="Foster T."/>
            <person name="Erridge Z."/>
            <person name="Tiffin H."/>
            <person name="Waite C."/>
            <person name="Davies K."/>
            <person name="Grierson E."/>
            <person name="Laing W."/>
            <person name="Kirk R."/>
            <person name="Chen X."/>
            <person name="Wood M."/>
            <person name="Montefiori M."/>
            <person name="Brummell D."/>
            <person name="Schwinn K."/>
            <person name="Catanach A."/>
            <person name="Fullerton C."/>
            <person name="Li D."/>
            <person name="Meiyalaghan S."/>
            <person name="Nieuwenhuizen N."/>
            <person name="Read N."/>
            <person name="Prakash R."/>
            <person name="Hunter D."/>
            <person name="Zhang H."/>
            <person name="Mckenzie M."/>
            <person name="Knabel M."/>
            <person name="Harris A."/>
            <person name="Allan A."/>
            <person name="Chen A."/>
            <person name="Janssen B."/>
            <person name="Plunkett B."/>
            <person name="Dwamena C."/>
            <person name="Voogd C."/>
            <person name="Leif D."/>
            <person name="Lafferty D."/>
            <person name="Souleyre E."/>
            <person name="Varkonyi-Gasic E."/>
            <person name="Gambi F."/>
            <person name="Hanley J."/>
            <person name="Yao J.-L."/>
            <person name="Cheung J."/>
            <person name="David K."/>
            <person name="Warren B."/>
            <person name="Marsh K."/>
            <person name="Snowden K."/>
            <person name="Lin-Wang K."/>
            <person name="Brian L."/>
            <person name="Martinez-Sanchez M."/>
            <person name="Wang M."/>
            <person name="Ileperuma N."/>
            <person name="Macnee N."/>
            <person name="Campin R."/>
            <person name="Mcatee P."/>
            <person name="Drummond R."/>
            <person name="Espley R."/>
            <person name="Ireland H."/>
            <person name="Wu R."/>
            <person name="Atkinson R."/>
            <person name="Karunairetnam S."/>
            <person name="Bulley S."/>
            <person name="Chunkath S."/>
            <person name="Hanley Z."/>
            <person name="Storey R."/>
            <person name="Thrimawithana A."/>
            <person name="Thomson S."/>
            <person name="David C."/>
            <person name="Testolin R."/>
        </authorList>
    </citation>
    <scope>NUCLEOTIDE SEQUENCE [LARGE SCALE GENOMIC DNA]</scope>
    <source>
        <strain evidence="9">cv. Red5</strain>
        <tissue evidence="8">Young leaf</tissue>
    </source>
</reference>
<sequence length="919" mass="102311">MQMMDLFSDSDCSSESCSSEELDEIESFYGGQACNILSSLEETIGKIDDFLAFEKEFIHGDIVCPATDPSGQMGRVVNVDMFVDLENPQGKIVKDVNSRKIRKMRSFSVGDYVVHGPWLGKVDKIVERITILFDDGTKAEFTTMGSEKLLPLAPDLQEDSPYTYYPGQRVRVEPSAVSKSARWLCGTWKEKRDEGTVCAVEAGLVYIDWLACALIGREPVPAPPLLQDSKNLTLLSCFSHANWQHGDWCILPASEGDGDEQIFLDASTCHLIKGYKQFEKVFQERISPNMQENFLIEKTKTKVDVLWQDGSHSVGLDPHSLLPINIIDAHDFWPEQFVLEKGTCDDLHVPSGGRWGFVRCVDAKERTVRVRWLSLASNKAIDLEGEQMEETVSAYELVEHPDYSYCPGDVVFSLAKNQLVDEVDGQINGISMLKKSEVKEEADLKGENCGGEQNVFSNKGYLSCIGIVMGFKDGSVEVKWASGHITKVAPYQIIRMDKYEGSSPNPVLHGENVEQLTHEMTEHDKQSFHPKGKNLSDSVANSLPRAAIGIFTSIVGSLFGSLGSTSLSGSCGATSKKGHDMVPNSEEDVVESFNLCTESQATVIGDSPTFEERNSEEHVEDTQEEKAPLFSSGSGCPEAFKQFDMVTGCLDHHFVDGAGEGLGLSQVKRGWLKKVQQEWSLLEKDLPETIYVRVYEERMDLLRAVIIGAPGTPYHDGLFFFDIFLPPEYPHEPPLVHYNSGGLRVNPNLYESGKVCLSLLNTWTGTGTEVWNPASSNILQVLLSLQALVLNEKPYYNEAGYDKQMGRAEGEKNSVSYNENAFLVSWRSMLYLLRKPPKHFEAFVVEHFNRRSKYILLSCKAYMEGAPVGCAFGYGKCKQGNQHGSSMGFKIMLSKLFPKLVEAFSDKGIDCSQYADPRI</sequence>
<dbReference type="PANTHER" id="PTHR46116:SF15">
    <property type="entry name" value="(E3-INDEPENDENT) E2 UBIQUITIN-CONJUGATING ENZYME"/>
    <property type="match status" value="1"/>
</dbReference>
<keyword evidence="5" id="KW-0067">ATP-binding</keyword>
<protein>
    <recommendedName>
        <fullName evidence="1">E2 ubiquitin-conjugating enzyme</fullName>
        <ecNumber evidence="1">2.3.2.23</ecNumber>
    </recommendedName>
</protein>
<dbReference type="Pfam" id="PF00179">
    <property type="entry name" value="UQ_con"/>
    <property type="match status" value="1"/>
</dbReference>
<gene>
    <name evidence="8" type="ORF">CEY00_Acc17329</name>
</gene>
<dbReference type="FunFam" id="3.10.110.10:FF:000028">
    <property type="entry name" value="Probable ubiquitin-conjugating enzyme E2 23"/>
    <property type="match status" value="1"/>
</dbReference>
<dbReference type="OMA" id="SNQRWGV"/>
<keyword evidence="4" id="KW-0833">Ubl conjugation pathway</keyword>
<dbReference type="EMBL" id="NKQK01000015">
    <property type="protein sequence ID" value="PSS10235.1"/>
    <property type="molecule type" value="Genomic_DNA"/>
</dbReference>
<evidence type="ECO:0000256" key="5">
    <source>
        <dbReference type="ARBA" id="ARBA00022840"/>
    </source>
</evidence>
<keyword evidence="3" id="KW-0547">Nucleotide-binding</keyword>
<dbReference type="InterPro" id="IPR057735">
    <property type="entry name" value="UBE2O-like_tSH3-B"/>
</dbReference>
<organism evidence="8 9">
    <name type="scientific">Actinidia chinensis var. chinensis</name>
    <name type="common">Chinese soft-hair kiwi</name>
    <dbReference type="NCBI Taxonomy" id="1590841"/>
    <lineage>
        <taxon>Eukaryota</taxon>
        <taxon>Viridiplantae</taxon>
        <taxon>Streptophyta</taxon>
        <taxon>Embryophyta</taxon>
        <taxon>Tracheophyta</taxon>
        <taxon>Spermatophyta</taxon>
        <taxon>Magnoliopsida</taxon>
        <taxon>eudicotyledons</taxon>
        <taxon>Gunneridae</taxon>
        <taxon>Pentapetalae</taxon>
        <taxon>asterids</taxon>
        <taxon>Ericales</taxon>
        <taxon>Actinidiaceae</taxon>
        <taxon>Actinidia</taxon>
    </lineage>
</organism>
<dbReference type="OrthoDB" id="47801at2759"/>
<evidence type="ECO:0000256" key="3">
    <source>
        <dbReference type="ARBA" id="ARBA00022741"/>
    </source>
</evidence>
<dbReference type="FunCoup" id="A0A2R6QLI1">
    <property type="interactions" value="3116"/>
</dbReference>
<name>A0A2R6QLI1_ACTCC</name>
<dbReference type="AlphaFoldDB" id="A0A2R6QLI1"/>
<dbReference type="InterPro" id="IPR000608">
    <property type="entry name" value="UBC"/>
</dbReference>
<dbReference type="InParanoid" id="A0A2R6QLI1"/>
<accession>A0A2R6QLI1</accession>
<dbReference type="SMART" id="SM00212">
    <property type="entry name" value="UBCc"/>
    <property type="match status" value="1"/>
</dbReference>